<protein>
    <submittedName>
        <fullName evidence="2">Uncharacterized protein</fullName>
    </submittedName>
</protein>
<comment type="caution">
    <text evidence="2">The sequence shown here is derived from an EMBL/GenBank/DDBJ whole genome shotgun (WGS) entry which is preliminary data.</text>
</comment>
<accession>A0A6V8R0J1</accession>
<name>A0A6V8R0J1_TRIAP</name>
<sequence>MLSLPCARSTRAATLPPTGSLAAAAPVTEYSPSLRTVIGVLANSLEQSALQLLQHELGASKGDERGTGRPPPAPNGPQVFPLVQCMLDGFCAAAASAVSE</sequence>
<organism evidence="2 3">
    <name type="scientific">Trichoderma asperellum</name>
    <name type="common">Filamentous fungus</name>
    <dbReference type="NCBI Taxonomy" id="101201"/>
    <lineage>
        <taxon>Eukaryota</taxon>
        <taxon>Fungi</taxon>
        <taxon>Dikarya</taxon>
        <taxon>Ascomycota</taxon>
        <taxon>Pezizomycotina</taxon>
        <taxon>Sordariomycetes</taxon>
        <taxon>Hypocreomycetidae</taxon>
        <taxon>Hypocreales</taxon>
        <taxon>Hypocreaceae</taxon>
        <taxon>Trichoderma</taxon>
    </lineage>
</organism>
<dbReference type="Proteomes" id="UP000517252">
    <property type="component" value="Unassembled WGS sequence"/>
</dbReference>
<dbReference type="OrthoDB" id="10617765at2759"/>
<reference evidence="2 3" key="1">
    <citation type="submission" date="2020-07" db="EMBL/GenBank/DDBJ databases">
        <title>Trichoderma asperellum IC-1 whole genome shotgun sequence.</title>
        <authorList>
            <person name="Kanamasa S."/>
            <person name="Takahashi H."/>
        </authorList>
    </citation>
    <scope>NUCLEOTIDE SEQUENCE [LARGE SCALE GENOMIC DNA]</scope>
    <source>
        <strain evidence="2 3">IC-1</strain>
    </source>
</reference>
<dbReference type="AlphaFoldDB" id="A0A6V8R0J1"/>
<evidence type="ECO:0000313" key="3">
    <source>
        <dbReference type="Proteomes" id="UP000517252"/>
    </source>
</evidence>
<feature type="region of interest" description="Disordered" evidence="1">
    <location>
        <begin position="56"/>
        <end position="79"/>
    </location>
</feature>
<gene>
    <name evidence="2" type="ORF">TASIC1_0007005000</name>
</gene>
<evidence type="ECO:0000313" key="2">
    <source>
        <dbReference type="EMBL" id="GFP56558.1"/>
    </source>
</evidence>
<dbReference type="EMBL" id="BLZH01000007">
    <property type="protein sequence ID" value="GFP56558.1"/>
    <property type="molecule type" value="Genomic_DNA"/>
</dbReference>
<proteinExistence type="predicted"/>
<evidence type="ECO:0000256" key="1">
    <source>
        <dbReference type="SAM" id="MobiDB-lite"/>
    </source>
</evidence>